<dbReference type="InterPro" id="IPR001646">
    <property type="entry name" value="5peptide_repeat"/>
</dbReference>
<dbReference type="AlphaFoldDB" id="A0A1J1LNI6"/>
<proteinExistence type="predicted"/>
<keyword evidence="2" id="KW-1185">Reference proteome</keyword>
<dbReference type="OrthoDB" id="468278at2"/>
<organism evidence="1 2">
    <name type="scientific">Planktothrix tepida PCC 9214</name>
    <dbReference type="NCBI Taxonomy" id="671072"/>
    <lineage>
        <taxon>Bacteria</taxon>
        <taxon>Bacillati</taxon>
        <taxon>Cyanobacteriota</taxon>
        <taxon>Cyanophyceae</taxon>
        <taxon>Oscillatoriophycideae</taxon>
        <taxon>Oscillatoriales</taxon>
        <taxon>Microcoleaceae</taxon>
        <taxon>Planktothrix</taxon>
    </lineage>
</organism>
<dbReference type="Gene3D" id="2.160.20.80">
    <property type="entry name" value="E3 ubiquitin-protein ligase SopA"/>
    <property type="match status" value="1"/>
</dbReference>
<reference evidence="2" key="1">
    <citation type="submission" date="2015-10" db="EMBL/GenBank/DDBJ databases">
        <authorList>
            <person name="Regsiter A."/>
            <person name="william w."/>
        </authorList>
    </citation>
    <scope>NUCLEOTIDE SEQUENCE [LARGE SCALE GENOMIC DNA]</scope>
</reference>
<dbReference type="PANTHER" id="PTHR14136">
    <property type="entry name" value="BTB_POZ DOMAIN-CONTAINING PROTEIN KCTD9"/>
    <property type="match status" value="1"/>
</dbReference>
<dbReference type="RefSeq" id="WP_072720136.1">
    <property type="nucleotide sequence ID" value="NZ_LN889803.1"/>
</dbReference>
<dbReference type="SUPFAM" id="SSF141571">
    <property type="entry name" value="Pentapeptide repeat-like"/>
    <property type="match status" value="1"/>
</dbReference>
<protein>
    <recommendedName>
        <fullName evidence="3">Pentapeptide repeat protein</fullName>
    </recommendedName>
</protein>
<dbReference type="Pfam" id="PF00805">
    <property type="entry name" value="Pentapeptide"/>
    <property type="match status" value="2"/>
</dbReference>
<dbReference type="EMBL" id="CZDF01000158">
    <property type="protein sequence ID" value="CUR33500.1"/>
    <property type="molecule type" value="Genomic_DNA"/>
</dbReference>
<accession>A0A1J1LNI6</accession>
<evidence type="ECO:0000313" key="1">
    <source>
        <dbReference type="EMBL" id="CUR33500.1"/>
    </source>
</evidence>
<dbReference type="Pfam" id="PF07828">
    <property type="entry name" value="PA-IL"/>
    <property type="match status" value="1"/>
</dbReference>
<name>A0A1J1LNI6_9CYAN</name>
<dbReference type="InterPro" id="IPR012905">
    <property type="entry name" value="PA-IL"/>
</dbReference>
<dbReference type="STRING" id="671072.PL9214520039"/>
<evidence type="ECO:0000313" key="2">
    <source>
        <dbReference type="Proteomes" id="UP000184315"/>
    </source>
</evidence>
<dbReference type="InterPro" id="IPR051082">
    <property type="entry name" value="Pentapeptide-BTB/POZ_domain"/>
</dbReference>
<dbReference type="PANTHER" id="PTHR14136:SF17">
    <property type="entry name" value="BTB_POZ DOMAIN-CONTAINING PROTEIN KCTD9"/>
    <property type="match status" value="1"/>
</dbReference>
<dbReference type="Gene3D" id="2.60.120.430">
    <property type="entry name" value="Galactose-binding lectin"/>
    <property type="match status" value="1"/>
</dbReference>
<gene>
    <name evidence="1" type="ORF">PL9214520039</name>
</gene>
<evidence type="ECO:0008006" key="3">
    <source>
        <dbReference type="Google" id="ProtNLM"/>
    </source>
</evidence>
<sequence length="299" mass="32486">MSDAQQWPFPLPNTKDLVSLLNWLYLQGKRDFPYSYLYEANLTNAKLPSVNLSFSYLYKANLLGVDLMAANLGYSFFAYSYLGYANLTYAYLGYAYLAYSNLSHANLSFANLSHSDLSFADLSYADLTNADLSYADLSFVNLTGANLTNTKLTGVTIMGITLTNIQLVNTYFAQTQVIASGKFEVPANSEDGVALMNNSNRDASVNITPSGSWKNGPNTASFSSAGDASYAKAGMKHPQNTAFSLLAINPITNIVQEIYTPTVIAIKPGESLIFRMNDAPGAYGNNVGSITVNWSEVGR</sequence>
<dbReference type="Proteomes" id="UP000184315">
    <property type="component" value="Unassembled WGS sequence"/>
</dbReference>